<evidence type="ECO:0000256" key="1">
    <source>
        <dbReference type="SAM" id="MobiDB-lite"/>
    </source>
</evidence>
<feature type="region of interest" description="Disordered" evidence="1">
    <location>
        <begin position="25"/>
        <end position="46"/>
    </location>
</feature>
<gene>
    <name evidence="2" type="ORF">DB43_EA00070</name>
</gene>
<name>A0A0C1CBW4_9BACT</name>
<dbReference type="AlphaFoldDB" id="A0A0C1CBW4"/>
<comment type="caution">
    <text evidence="2">The sequence shown here is derived from an EMBL/GenBank/DDBJ whole genome shotgun (WGS) entry which is preliminary data.</text>
</comment>
<evidence type="ECO:0000313" key="2">
    <source>
        <dbReference type="EMBL" id="KIA78410.1"/>
    </source>
</evidence>
<sequence>MLNVIYFLSDLKIDLKRFKRKISKNKRDEREKKPFSLGYEKGKEER</sequence>
<evidence type="ECO:0000313" key="3">
    <source>
        <dbReference type="Proteomes" id="UP000031307"/>
    </source>
</evidence>
<reference evidence="2 3" key="1">
    <citation type="journal article" date="2014" name="Mol. Biol. Evol.">
        <title>Massive expansion of Ubiquitination-related gene families within the Chlamydiae.</title>
        <authorList>
            <person name="Domman D."/>
            <person name="Collingro A."/>
            <person name="Lagkouvardos I."/>
            <person name="Gehre L."/>
            <person name="Weinmaier T."/>
            <person name="Rattei T."/>
            <person name="Subtil A."/>
            <person name="Horn M."/>
        </authorList>
    </citation>
    <scope>NUCLEOTIDE SEQUENCE [LARGE SCALE GENOMIC DNA]</scope>
    <source>
        <strain evidence="2 3">OEW1</strain>
    </source>
</reference>
<accession>A0A0C1CBW4</accession>
<dbReference type="Proteomes" id="UP000031307">
    <property type="component" value="Unassembled WGS sequence"/>
</dbReference>
<proteinExistence type="predicted"/>
<protein>
    <submittedName>
        <fullName evidence="2">Uncharacterized protein</fullName>
    </submittedName>
</protein>
<organism evidence="2 3">
    <name type="scientific">Parachlamydia acanthamoebae</name>
    <dbReference type="NCBI Taxonomy" id="83552"/>
    <lineage>
        <taxon>Bacteria</taxon>
        <taxon>Pseudomonadati</taxon>
        <taxon>Chlamydiota</taxon>
        <taxon>Chlamydiia</taxon>
        <taxon>Parachlamydiales</taxon>
        <taxon>Parachlamydiaceae</taxon>
        <taxon>Parachlamydia</taxon>
    </lineage>
</organism>
<dbReference type="EMBL" id="JSAM01000021">
    <property type="protein sequence ID" value="KIA78410.1"/>
    <property type="molecule type" value="Genomic_DNA"/>
</dbReference>